<dbReference type="Proteomes" id="UP001062846">
    <property type="component" value="Chromosome 13"/>
</dbReference>
<evidence type="ECO:0000313" key="2">
    <source>
        <dbReference type="Proteomes" id="UP001062846"/>
    </source>
</evidence>
<keyword evidence="2" id="KW-1185">Reference proteome</keyword>
<name>A0ACC0L7U0_RHOML</name>
<proteinExistence type="predicted"/>
<protein>
    <submittedName>
        <fullName evidence="1">Uncharacterized protein</fullName>
    </submittedName>
</protein>
<gene>
    <name evidence="1" type="ORF">RHMOL_Rhmol13G0146900</name>
</gene>
<sequence length="85" mass="9272">MWRPSNGCGGRRIDLAVVGIDLSGRFLGNSLLGWGNDIKAVRSMLRPIDGFSWATVFLSERLYGSGLGPLSGSKFLPKVLRFSRS</sequence>
<comment type="caution">
    <text evidence="1">The sequence shown here is derived from an EMBL/GenBank/DDBJ whole genome shotgun (WGS) entry which is preliminary data.</text>
</comment>
<accession>A0ACC0L7U0</accession>
<reference evidence="1" key="1">
    <citation type="submission" date="2022-02" db="EMBL/GenBank/DDBJ databases">
        <title>Plant Genome Project.</title>
        <authorList>
            <person name="Zhang R.-G."/>
        </authorList>
    </citation>
    <scope>NUCLEOTIDE SEQUENCE</scope>
    <source>
        <strain evidence="1">AT1</strain>
    </source>
</reference>
<evidence type="ECO:0000313" key="1">
    <source>
        <dbReference type="EMBL" id="KAI8524394.1"/>
    </source>
</evidence>
<dbReference type="EMBL" id="CM046400">
    <property type="protein sequence ID" value="KAI8524394.1"/>
    <property type="molecule type" value="Genomic_DNA"/>
</dbReference>
<organism evidence="1 2">
    <name type="scientific">Rhododendron molle</name>
    <name type="common">Chinese azalea</name>
    <name type="synonym">Azalea mollis</name>
    <dbReference type="NCBI Taxonomy" id="49168"/>
    <lineage>
        <taxon>Eukaryota</taxon>
        <taxon>Viridiplantae</taxon>
        <taxon>Streptophyta</taxon>
        <taxon>Embryophyta</taxon>
        <taxon>Tracheophyta</taxon>
        <taxon>Spermatophyta</taxon>
        <taxon>Magnoliopsida</taxon>
        <taxon>eudicotyledons</taxon>
        <taxon>Gunneridae</taxon>
        <taxon>Pentapetalae</taxon>
        <taxon>asterids</taxon>
        <taxon>Ericales</taxon>
        <taxon>Ericaceae</taxon>
        <taxon>Ericoideae</taxon>
        <taxon>Rhodoreae</taxon>
        <taxon>Rhododendron</taxon>
    </lineage>
</organism>